<dbReference type="GO" id="GO:0003677">
    <property type="term" value="F:DNA binding"/>
    <property type="evidence" value="ECO:0007669"/>
    <property type="project" value="InterPro"/>
</dbReference>
<proteinExistence type="predicted"/>
<dbReference type="InterPro" id="IPR026889">
    <property type="entry name" value="Zn_Tnp"/>
</dbReference>
<dbReference type="Proteomes" id="UP000249610">
    <property type="component" value="Unassembled WGS sequence"/>
</dbReference>
<dbReference type="InterPro" id="IPR007069">
    <property type="entry name" value="Transposase_32"/>
</dbReference>
<dbReference type="Pfam" id="PF14319">
    <property type="entry name" value="Zn_Tnp_IS91"/>
    <property type="match status" value="1"/>
</dbReference>
<feature type="domain" description="Transposase zinc-binding" evidence="2">
    <location>
        <begin position="11"/>
        <end position="99"/>
    </location>
</feature>
<dbReference type="PANTHER" id="PTHR37023">
    <property type="entry name" value="TRANSPOSASE"/>
    <property type="match status" value="1"/>
</dbReference>
<dbReference type="InterPro" id="IPR054832">
    <property type="entry name" value="transpos_IS91"/>
</dbReference>
<sequence length="373" mass="43021">MNPHFEVAHVLRQHWSEVEKHPQINRWQLRTLSALRRCRTADLGGHVDACTECGNTRISYNSCRNRHCPKCQGKNREDWIAKREAELLPVPYFHVVFTLPDTLNQLAMYQPKAVYDSLFEASWQTVACFAKDPKHLGAKPGMIAILHTWGQTMTLHPHLHCIVPGGGLTKKGKWKTARAQGKYLFPVKAMSKVFRAKFVKALKSRINSDKDLINQLFQKEWVVYAKRPFGHPKAVLEYLGRYTHKVAISNHRILDIDQKQTTFSYKDYRQGAQKLEMTLGNLEFIRRFSLHILPRGLVRIRHFGILGSSAKQLTIPLIHRELGIPLPEKEPRILETYNPRYCPCCQKESMVSIQRLPKRGPPKAVFSALTNQF</sequence>
<reference evidence="3 4" key="1">
    <citation type="submission" date="2018-06" db="EMBL/GenBank/DDBJ databases">
        <title>Genomic Encyclopedia of Archaeal and Bacterial Type Strains, Phase II (KMG-II): from individual species to whole genera.</title>
        <authorList>
            <person name="Goeker M."/>
        </authorList>
    </citation>
    <scope>NUCLEOTIDE SEQUENCE [LARGE SCALE GENOMIC DNA]</scope>
    <source>
        <strain evidence="3 4">DSM 23446</strain>
    </source>
</reference>
<comment type="caution">
    <text evidence="3">The sequence shown here is derived from an EMBL/GenBank/DDBJ whole genome shotgun (WGS) entry which is preliminary data.</text>
</comment>
<evidence type="ECO:0000259" key="1">
    <source>
        <dbReference type="Pfam" id="PF04986"/>
    </source>
</evidence>
<dbReference type="Pfam" id="PF04986">
    <property type="entry name" value="Y2_Tnp"/>
    <property type="match status" value="1"/>
</dbReference>
<dbReference type="EMBL" id="QLLK01000028">
    <property type="protein sequence ID" value="RAI83533.1"/>
    <property type="molecule type" value="Genomic_DNA"/>
</dbReference>
<evidence type="ECO:0000313" key="4">
    <source>
        <dbReference type="Proteomes" id="UP000249610"/>
    </source>
</evidence>
<evidence type="ECO:0000313" key="3">
    <source>
        <dbReference type="EMBL" id="RAI83533.1"/>
    </source>
</evidence>
<keyword evidence="4" id="KW-1185">Reference proteome</keyword>
<dbReference type="NCBIfam" id="NF033538">
    <property type="entry name" value="transpos_IS91"/>
    <property type="match status" value="1"/>
</dbReference>
<dbReference type="AlphaFoldDB" id="A0A327NVS1"/>
<name>A0A327NVS1_9BACT</name>
<feature type="domain" description="Transposase IS801/IS1294" evidence="1">
    <location>
        <begin position="141"/>
        <end position="309"/>
    </location>
</feature>
<gene>
    <name evidence="3" type="ORF">LV83_04287</name>
</gene>
<dbReference type="GO" id="GO:0004803">
    <property type="term" value="F:transposase activity"/>
    <property type="evidence" value="ECO:0007669"/>
    <property type="project" value="InterPro"/>
</dbReference>
<evidence type="ECO:0000259" key="2">
    <source>
        <dbReference type="Pfam" id="PF14319"/>
    </source>
</evidence>
<dbReference type="GO" id="GO:0006313">
    <property type="term" value="P:DNA transposition"/>
    <property type="evidence" value="ECO:0007669"/>
    <property type="project" value="InterPro"/>
</dbReference>
<accession>A0A327NVS1</accession>
<organism evidence="3 4">
    <name type="scientific">Algoriphagus yeomjeoni</name>
    <dbReference type="NCBI Taxonomy" id="291403"/>
    <lineage>
        <taxon>Bacteria</taxon>
        <taxon>Pseudomonadati</taxon>
        <taxon>Bacteroidota</taxon>
        <taxon>Cytophagia</taxon>
        <taxon>Cytophagales</taxon>
        <taxon>Cyclobacteriaceae</taxon>
        <taxon>Algoriphagus</taxon>
    </lineage>
</organism>
<dbReference type="PANTHER" id="PTHR37023:SF1">
    <property type="entry name" value="ISSOD25 TRANSPOSASE TNPA_ISSOD25"/>
    <property type="match status" value="1"/>
</dbReference>
<protein>
    <submittedName>
        <fullName evidence="3">Transposase-like zinc-binding protein</fullName>
    </submittedName>
</protein>